<dbReference type="EMBL" id="FOYL01000006">
    <property type="protein sequence ID" value="SFR22845.1"/>
    <property type="molecule type" value="Genomic_DNA"/>
</dbReference>
<gene>
    <name evidence="2" type="ORF">SAMN04488564_106387</name>
</gene>
<name>A0A1I6EYR2_9PSEU</name>
<dbReference type="RefSeq" id="WP_093598987.1">
    <property type="nucleotide sequence ID" value="NZ_FOYL01000006.1"/>
</dbReference>
<protein>
    <submittedName>
        <fullName evidence="2">Uncharacterized protein</fullName>
    </submittedName>
</protein>
<keyword evidence="1" id="KW-0732">Signal</keyword>
<dbReference type="InterPro" id="IPR029058">
    <property type="entry name" value="AB_hydrolase_fold"/>
</dbReference>
<dbReference type="PANTHER" id="PTHR43265">
    <property type="entry name" value="ESTERASE ESTD"/>
    <property type="match status" value="1"/>
</dbReference>
<dbReference type="PANTHER" id="PTHR43265:SF1">
    <property type="entry name" value="ESTERASE ESTD"/>
    <property type="match status" value="1"/>
</dbReference>
<dbReference type="GO" id="GO:0052689">
    <property type="term" value="F:carboxylic ester hydrolase activity"/>
    <property type="evidence" value="ECO:0007669"/>
    <property type="project" value="TreeGrafter"/>
</dbReference>
<dbReference type="AlphaFoldDB" id="A0A1I6EYR2"/>
<feature type="signal peptide" evidence="1">
    <location>
        <begin position="1"/>
        <end position="23"/>
    </location>
</feature>
<dbReference type="STRING" id="84724.SAMN04488564_106387"/>
<organism evidence="2 3">
    <name type="scientific">Lentzea waywayandensis</name>
    <dbReference type="NCBI Taxonomy" id="84724"/>
    <lineage>
        <taxon>Bacteria</taxon>
        <taxon>Bacillati</taxon>
        <taxon>Actinomycetota</taxon>
        <taxon>Actinomycetes</taxon>
        <taxon>Pseudonocardiales</taxon>
        <taxon>Pseudonocardiaceae</taxon>
        <taxon>Lentzea</taxon>
    </lineage>
</organism>
<dbReference type="Proteomes" id="UP000198583">
    <property type="component" value="Unassembled WGS sequence"/>
</dbReference>
<dbReference type="InterPro" id="IPR053145">
    <property type="entry name" value="AB_hydrolase_Est10"/>
</dbReference>
<proteinExistence type="predicted"/>
<evidence type="ECO:0000313" key="3">
    <source>
        <dbReference type="Proteomes" id="UP000198583"/>
    </source>
</evidence>
<evidence type="ECO:0000256" key="1">
    <source>
        <dbReference type="SAM" id="SignalP"/>
    </source>
</evidence>
<feature type="chain" id="PRO_5011567477" evidence="1">
    <location>
        <begin position="24"/>
        <end position="345"/>
    </location>
</feature>
<accession>A0A1I6EYR2</accession>
<dbReference type="OrthoDB" id="5902829at2"/>
<sequence length="345" mass="36379">MIVRVASALVAAILAAGITPNAAASALLAAGSHDSTAWLPARAEQVSFVVEGTTTYGTLHVPARRRGERLPAALLLPGSGPTDRDGNQSPSLTPNTIRDLAAALDRDRVVTLRFDKYGTGRTGLGAFAGRPQDIDYPAFVRQAAAARDHLQHRAEVARGRVALAGHSEGAMTALVLAAHAPPRQRAAALIMLQPQALRLLDVLAMQLHDQIRQLVDAGGMTKQDAEIIDRAIDVAVADLRGGRPVDTTTMPAPLAALFQSLAGPNRRFVTTDDAVFPPDVARGLPPMPVLLTCGELDPQVPCHTTDQLASVVGHRVVLPGVGHAMITADGTFSPVLTRELSALRW</sequence>
<reference evidence="3" key="1">
    <citation type="submission" date="2016-10" db="EMBL/GenBank/DDBJ databases">
        <authorList>
            <person name="Varghese N."/>
            <person name="Submissions S."/>
        </authorList>
    </citation>
    <scope>NUCLEOTIDE SEQUENCE [LARGE SCALE GENOMIC DNA]</scope>
    <source>
        <strain evidence="3">DSM 44232</strain>
    </source>
</reference>
<dbReference type="SUPFAM" id="SSF53474">
    <property type="entry name" value="alpha/beta-Hydrolases"/>
    <property type="match status" value="1"/>
</dbReference>
<evidence type="ECO:0000313" key="2">
    <source>
        <dbReference type="EMBL" id="SFR22845.1"/>
    </source>
</evidence>
<keyword evidence="3" id="KW-1185">Reference proteome</keyword>
<dbReference type="Gene3D" id="3.40.50.1820">
    <property type="entry name" value="alpha/beta hydrolase"/>
    <property type="match status" value="1"/>
</dbReference>